<keyword evidence="1" id="KW-0472">Membrane</keyword>
<keyword evidence="1" id="KW-1133">Transmembrane helix</keyword>
<evidence type="ECO:0000313" key="2">
    <source>
        <dbReference type="EMBL" id="KAF2678275.1"/>
    </source>
</evidence>
<dbReference type="InterPro" id="IPR021514">
    <property type="entry name" value="DUF3176"/>
</dbReference>
<name>A0A6G1IJG1_9PLEO</name>
<feature type="transmembrane region" description="Helical" evidence="1">
    <location>
        <begin position="580"/>
        <end position="600"/>
    </location>
</feature>
<keyword evidence="3" id="KW-1185">Reference proteome</keyword>
<dbReference type="PANTHER" id="PTHR35394:SF5">
    <property type="entry name" value="DUF3176 DOMAIN-CONTAINING PROTEIN"/>
    <property type="match status" value="1"/>
</dbReference>
<proteinExistence type="predicted"/>
<dbReference type="Proteomes" id="UP000799291">
    <property type="component" value="Unassembled WGS sequence"/>
</dbReference>
<dbReference type="Pfam" id="PF11374">
    <property type="entry name" value="DUF3176"/>
    <property type="match status" value="1"/>
</dbReference>
<sequence length="686" mass="76693">MYTPPLHPSRVLDTNAATIRNPDEAQRAISSPPSFRESRLEKSSLDITQRLERKLAHLSASDNVLKRWMYELISWTISALSMGAIMGILLYLNNHSLTKWPSGLTVIAVLSKLASAALILPVSEALGQLKWIWFNGKKSKEIWDFEIFDKASRGAWGSAMLLFRTRGRSLAALGALLTLLLLATDTFFQQVVNLPERWNLEGSSSIPKVTWYEPEKDGTREFRGDAEMLQKDESLWPKAQKFLYGNGTQPVPFGNGTKPEIPVSCPTSNCTWPSYRTLGVCSQCTDLDVSQFLTFTCLTARADWIANLTGIFAQDAYPNGTMCGYFFNATSDSPVMMSGYSTVDMESTEGKSLVGEALLMRAFPLVSSPKRKLYFGGSINFKHIRNPLANVVIAASASGAPGVYRNETPVTQECVLYWCVKEMQSSYYLATYEEKTTQTFTNTTPGQFPWQIARYESTSLNGTIMTYDENVVIQSESDIYGVSNVTHVQAYSIFEDVFPSFTTTTNISAQPTFRFQAQYKTKPRYKELKFNPWIPPNNVSRHMERLSDALTSALRSSSSNEMVMGSAFSVETYVNIQWEWLIFPFTLLILTLVFLVATMVKTKKGAGEENLGVWKTSAMPTLIYGLPSPMQKQFTSSSTWSSALDKSKNMKIRLHPKSGWRVSGQPCTPDTPVIAMKVNQAPPGWI</sequence>
<feature type="transmembrane region" description="Helical" evidence="1">
    <location>
        <begin position="104"/>
        <end position="122"/>
    </location>
</feature>
<feature type="transmembrane region" description="Helical" evidence="1">
    <location>
        <begin position="170"/>
        <end position="188"/>
    </location>
</feature>
<dbReference type="PANTHER" id="PTHR35394">
    <property type="entry name" value="DUF3176 DOMAIN-CONTAINING PROTEIN"/>
    <property type="match status" value="1"/>
</dbReference>
<keyword evidence="1" id="KW-0812">Transmembrane</keyword>
<evidence type="ECO:0000313" key="3">
    <source>
        <dbReference type="Proteomes" id="UP000799291"/>
    </source>
</evidence>
<organism evidence="2 3">
    <name type="scientific">Lentithecium fluviatile CBS 122367</name>
    <dbReference type="NCBI Taxonomy" id="1168545"/>
    <lineage>
        <taxon>Eukaryota</taxon>
        <taxon>Fungi</taxon>
        <taxon>Dikarya</taxon>
        <taxon>Ascomycota</taxon>
        <taxon>Pezizomycotina</taxon>
        <taxon>Dothideomycetes</taxon>
        <taxon>Pleosporomycetidae</taxon>
        <taxon>Pleosporales</taxon>
        <taxon>Massarineae</taxon>
        <taxon>Lentitheciaceae</taxon>
        <taxon>Lentithecium</taxon>
    </lineage>
</organism>
<dbReference type="OrthoDB" id="5242705at2759"/>
<feature type="transmembrane region" description="Helical" evidence="1">
    <location>
        <begin position="72"/>
        <end position="92"/>
    </location>
</feature>
<reference evidence="2" key="1">
    <citation type="journal article" date="2020" name="Stud. Mycol.">
        <title>101 Dothideomycetes genomes: a test case for predicting lifestyles and emergence of pathogens.</title>
        <authorList>
            <person name="Haridas S."/>
            <person name="Albert R."/>
            <person name="Binder M."/>
            <person name="Bloem J."/>
            <person name="Labutti K."/>
            <person name="Salamov A."/>
            <person name="Andreopoulos B."/>
            <person name="Baker S."/>
            <person name="Barry K."/>
            <person name="Bills G."/>
            <person name="Bluhm B."/>
            <person name="Cannon C."/>
            <person name="Castanera R."/>
            <person name="Culley D."/>
            <person name="Daum C."/>
            <person name="Ezra D."/>
            <person name="Gonzalez J."/>
            <person name="Henrissat B."/>
            <person name="Kuo A."/>
            <person name="Liang C."/>
            <person name="Lipzen A."/>
            <person name="Lutzoni F."/>
            <person name="Magnuson J."/>
            <person name="Mondo S."/>
            <person name="Nolan M."/>
            <person name="Ohm R."/>
            <person name="Pangilinan J."/>
            <person name="Park H.-J."/>
            <person name="Ramirez L."/>
            <person name="Alfaro M."/>
            <person name="Sun H."/>
            <person name="Tritt A."/>
            <person name="Yoshinaga Y."/>
            <person name="Zwiers L.-H."/>
            <person name="Turgeon B."/>
            <person name="Goodwin S."/>
            <person name="Spatafora J."/>
            <person name="Crous P."/>
            <person name="Grigoriev I."/>
        </authorList>
    </citation>
    <scope>NUCLEOTIDE SEQUENCE</scope>
    <source>
        <strain evidence="2">CBS 122367</strain>
    </source>
</reference>
<gene>
    <name evidence="2" type="ORF">K458DRAFT_317429</name>
</gene>
<dbReference type="EMBL" id="MU005613">
    <property type="protein sequence ID" value="KAF2678275.1"/>
    <property type="molecule type" value="Genomic_DNA"/>
</dbReference>
<evidence type="ECO:0008006" key="4">
    <source>
        <dbReference type="Google" id="ProtNLM"/>
    </source>
</evidence>
<protein>
    <recommendedName>
        <fullName evidence="4">DUF3176 domain containing protein</fullName>
    </recommendedName>
</protein>
<evidence type="ECO:0000256" key="1">
    <source>
        <dbReference type="SAM" id="Phobius"/>
    </source>
</evidence>
<dbReference type="AlphaFoldDB" id="A0A6G1IJG1"/>
<accession>A0A6G1IJG1</accession>